<dbReference type="PATRIC" id="fig|872965.6.peg.539"/>
<dbReference type="InterPro" id="IPR027417">
    <property type="entry name" value="P-loop_NTPase"/>
</dbReference>
<dbReference type="AlphaFoldDB" id="A0A0P6YGC5"/>
<keyword evidence="2" id="KW-0325">Glycoprotein</keyword>
<evidence type="ECO:0000259" key="3">
    <source>
        <dbReference type="Pfam" id="PF00685"/>
    </source>
</evidence>
<dbReference type="PANTHER" id="PTHR10605">
    <property type="entry name" value="HEPARAN SULFATE SULFOTRANSFERASE"/>
    <property type="match status" value="1"/>
</dbReference>
<reference evidence="4 5" key="1">
    <citation type="submission" date="2015-07" db="EMBL/GenBank/DDBJ databases">
        <title>Whole genome sequence of Ardenticatena maritima DSM 23922.</title>
        <authorList>
            <person name="Hemp J."/>
            <person name="Ward L.M."/>
            <person name="Pace L.A."/>
            <person name="Fischer W.W."/>
        </authorList>
    </citation>
    <scope>NUCLEOTIDE SEQUENCE [LARGE SCALE GENOMIC DNA]</scope>
    <source>
        <strain evidence="4 5">110S</strain>
    </source>
</reference>
<organism evidence="4 5">
    <name type="scientific">Ardenticatena maritima</name>
    <dbReference type="NCBI Taxonomy" id="872965"/>
    <lineage>
        <taxon>Bacteria</taxon>
        <taxon>Bacillati</taxon>
        <taxon>Chloroflexota</taxon>
        <taxon>Ardenticatenia</taxon>
        <taxon>Ardenticatenales</taxon>
        <taxon>Ardenticatenaceae</taxon>
        <taxon>Ardenticatena</taxon>
    </lineage>
</organism>
<evidence type="ECO:0000313" key="4">
    <source>
        <dbReference type="EMBL" id="KPL89417.1"/>
    </source>
</evidence>
<accession>A0A0P6YGC5</accession>
<dbReference type="Proteomes" id="UP000050502">
    <property type="component" value="Unassembled WGS sequence"/>
</dbReference>
<evidence type="ECO:0000256" key="1">
    <source>
        <dbReference type="ARBA" id="ARBA00022679"/>
    </source>
</evidence>
<dbReference type="Pfam" id="PF00685">
    <property type="entry name" value="Sulfotransfer_1"/>
    <property type="match status" value="1"/>
</dbReference>
<name>A0A0P6YGC5_9CHLR</name>
<gene>
    <name evidence="4" type="ORF">SE16_02915</name>
</gene>
<dbReference type="Gene3D" id="3.40.50.300">
    <property type="entry name" value="P-loop containing nucleotide triphosphate hydrolases"/>
    <property type="match status" value="1"/>
</dbReference>
<dbReference type="OrthoDB" id="149632at2"/>
<evidence type="ECO:0000313" key="5">
    <source>
        <dbReference type="Proteomes" id="UP000050502"/>
    </source>
</evidence>
<dbReference type="InterPro" id="IPR000863">
    <property type="entry name" value="Sulfotransferase_dom"/>
</dbReference>
<feature type="domain" description="Sulfotransferase" evidence="3">
    <location>
        <begin position="4"/>
        <end position="201"/>
    </location>
</feature>
<dbReference type="EMBL" id="LGKN01000003">
    <property type="protein sequence ID" value="KPL89417.1"/>
    <property type="molecule type" value="Genomic_DNA"/>
</dbReference>
<keyword evidence="1" id="KW-0808">Transferase</keyword>
<evidence type="ECO:0000256" key="2">
    <source>
        <dbReference type="ARBA" id="ARBA00023180"/>
    </source>
</evidence>
<dbReference type="SUPFAM" id="SSF52540">
    <property type="entry name" value="P-loop containing nucleoside triphosphate hydrolases"/>
    <property type="match status" value="1"/>
</dbReference>
<proteinExistence type="predicted"/>
<sequence>MKRPNFFIIGAPKCGTTSLARWLGEHPNIYMSPIKEPNFFNEEGPNVVSSLEQYEALFAKANESHLAVGEASTHYLFSRTAVPNILAYAPEARFIVCVRNPVEMAPALHAERVWQRKETIGDFEQAWRLQAARREGRHIPPTAKGHPHVLQYGEYCRLGAQLERLYTHVSPERVCVIVLDDMAHNPRRVYQHVLAFLNLPDDGRTDFPVYNRRKQVRSVWSNMAIHTLGRFKRRLGIRQSLGIGRVLVRLNHSKTPQALSPVLRAELCTYFHDDILLLQTLLQRDLRDWLCAS</sequence>
<dbReference type="PANTHER" id="PTHR10605:SF56">
    <property type="entry name" value="BIFUNCTIONAL HEPARAN SULFATE N-DEACETYLASE_N-SULFOTRANSFERASE"/>
    <property type="match status" value="1"/>
</dbReference>
<protein>
    <recommendedName>
        <fullName evidence="3">Sulfotransferase domain-containing protein</fullName>
    </recommendedName>
</protein>
<comment type="caution">
    <text evidence="4">The sequence shown here is derived from an EMBL/GenBank/DDBJ whole genome shotgun (WGS) entry which is preliminary data.</text>
</comment>
<dbReference type="GO" id="GO:0008146">
    <property type="term" value="F:sulfotransferase activity"/>
    <property type="evidence" value="ECO:0007669"/>
    <property type="project" value="InterPro"/>
</dbReference>
<dbReference type="InterPro" id="IPR037359">
    <property type="entry name" value="NST/OST"/>
</dbReference>
<dbReference type="RefSeq" id="WP_054492396.1">
    <property type="nucleotide sequence ID" value="NZ_BBZA01000059.1"/>
</dbReference>